<keyword evidence="3" id="KW-1185">Reference proteome</keyword>
<feature type="compositionally biased region" description="Low complexity" evidence="1">
    <location>
        <begin position="1"/>
        <end position="28"/>
    </location>
</feature>
<evidence type="ECO:0000313" key="2">
    <source>
        <dbReference type="EMBL" id="MET3592339.1"/>
    </source>
</evidence>
<evidence type="ECO:0000313" key="3">
    <source>
        <dbReference type="Proteomes" id="UP001549036"/>
    </source>
</evidence>
<protein>
    <submittedName>
        <fullName evidence="2">Uncharacterized protein</fullName>
    </submittedName>
</protein>
<proteinExistence type="predicted"/>
<feature type="region of interest" description="Disordered" evidence="1">
    <location>
        <begin position="1"/>
        <end position="32"/>
    </location>
</feature>
<reference evidence="2 3" key="1">
    <citation type="submission" date="2024-06" db="EMBL/GenBank/DDBJ databases">
        <title>Genomic Encyclopedia of Type Strains, Phase IV (KMG-IV): sequencing the most valuable type-strain genomes for metagenomic binning, comparative biology and taxonomic classification.</title>
        <authorList>
            <person name="Goeker M."/>
        </authorList>
    </citation>
    <scope>NUCLEOTIDE SEQUENCE [LARGE SCALE GENOMIC DNA]</scope>
    <source>
        <strain evidence="2 3">DSM 29846</strain>
    </source>
</reference>
<dbReference type="Proteomes" id="UP001549036">
    <property type="component" value="Unassembled WGS sequence"/>
</dbReference>
<sequence length="110" mass="11078">MAKAALSPALSSVSPPSSTSVSSPSSTARPHGCASGLCNRCSLLIEAGAAPHLPAGIFSPWNGEKGLAAAPAPSCDFRDGETVGASVFLPVTIRGEMPGRAMRGGADVWW</sequence>
<name>A0ABV2HP52_9HYPH</name>
<accession>A0ABV2HP52</accession>
<dbReference type="EMBL" id="JBEPLM010000002">
    <property type="protein sequence ID" value="MET3592339.1"/>
    <property type="molecule type" value="Genomic_DNA"/>
</dbReference>
<comment type="caution">
    <text evidence="2">The sequence shown here is derived from an EMBL/GenBank/DDBJ whole genome shotgun (WGS) entry which is preliminary data.</text>
</comment>
<evidence type="ECO:0000256" key="1">
    <source>
        <dbReference type="SAM" id="MobiDB-lite"/>
    </source>
</evidence>
<gene>
    <name evidence="2" type="ORF">ABID26_001723</name>
</gene>
<organism evidence="2 3">
    <name type="scientific">Mesorhizobium shonense</name>
    <dbReference type="NCBI Taxonomy" id="1209948"/>
    <lineage>
        <taxon>Bacteria</taxon>
        <taxon>Pseudomonadati</taxon>
        <taxon>Pseudomonadota</taxon>
        <taxon>Alphaproteobacteria</taxon>
        <taxon>Hyphomicrobiales</taxon>
        <taxon>Phyllobacteriaceae</taxon>
        <taxon>Mesorhizobium</taxon>
    </lineage>
</organism>